<evidence type="ECO:0000256" key="1">
    <source>
        <dbReference type="SAM" id="Phobius"/>
    </source>
</evidence>
<reference evidence="2" key="1">
    <citation type="submission" date="2020-05" db="EMBL/GenBank/DDBJ databases">
        <title>Identification of trans-AT polyketide cluster in two marine bacteria, producers of a novel glutaramide-containing polyketide sesbanimide D and analogs.</title>
        <authorList>
            <person name="Kacar D."/>
            <person name="Rodriguez P."/>
            <person name="Canedo L."/>
            <person name="Gonzalez E."/>
            <person name="Galan B."/>
            <person name="De La Calle F."/>
            <person name="Garcia J.L."/>
        </authorList>
    </citation>
    <scope>NUCLEOTIDE SEQUENCE</scope>
    <source>
        <strain evidence="2">PHM038</strain>
    </source>
</reference>
<name>A0A926P1W2_9HYPH</name>
<keyword evidence="1" id="KW-1133">Transmembrane helix</keyword>
<proteinExistence type="predicted"/>
<accession>A0A926P1W2</accession>
<gene>
    <name evidence="2" type="ORF">HK439_04005</name>
</gene>
<evidence type="ECO:0000313" key="2">
    <source>
        <dbReference type="EMBL" id="MBD1545411.1"/>
    </source>
</evidence>
<evidence type="ECO:0000313" key="3">
    <source>
        <dbReference type="Proteomes" id="UP000598467"/>
    </source>
</evidence>
<organism evidence="2 3">
    <name type="scientific">Roseibium aggregatum</name>
    <dbReference type="NCBI Taxonomy" id="187304"/>
    <lineage>
        <taxon>Bacteria</taxon>
        <taxon>Pseudomonadati</taxon>
        <taxon>Pseudomonadota</taxon>
        <taxon>Alphaproteobacteria</taxon>
        <taxon>Hyphomicrobiales</taxon>
        <taxon>Stappiaceae</taxon>
        <taxon>Roseibium</taxon>
    </lineage>
</organism>
<dbReference type="AlphaFoldDB" id="A0A926P1W2"/>
<feature type="transmembrane region" description="Helical" evidence="1">
    <location>
        <begin position="14"/>
        <end position="35"/>
    </location>
</feature>
<protein>
    <submittedName>
        <fullName evidence="2">Uncharacterized protein</fullName>
    </submittedName>
</protein>
<dbReference type="EMBL" id="JABFCZ010000004">
    <property type="protein sequence ID" value="MBD1545411.1"/>
    <property type="molecule type" value="Genomic_DNA"/>
</dbReference>
<dbReference type="Proteomes" id="UP000598467">
    <property type="component" value="Unassembled WGS sequence"/>
</dbReference>
<comment type="caution">
    <text evidence="2">The sequence shown here is derived from an EMBL/GenBank/DDBJ whole genome shotgun (WGS) entry which is preliminary data.</text>
</comment>
<keyword evidence="1" id="KW-0472">Membrane</keyword>
<sequence>MPIHSGNRTPVRKWSIALAQGPVLGLLVLWAGAGIGSTFDKPKPRFLQSGANDVIRLQRGDMPDGQAAAVPRSRAARTPSGERIDTRLVTVCLANPANAHGTKAFDIQRTDPPRFVAKIGTRTCARFEPTRHTLYLWKAGIDGKLSLILSSPLDLNDADGTQVSLDWLQDR</sequence>
<dbReference type="RefSeq" id="WP_190290085.1">
    <property type="nucleotide sequence ID" value="NZ_JABFCZ010000004.1"/>
</dbReference>
<keyword evidence="1" id="KW-0812">Transmembrane</keyword>